<dbReference type="SUPFAM" id="SSF48019">
    <property type="entry name" value="post-AAA+ oligomerization domain-like"/>
    <property type="match status" value="1"/>
</dbReference>
<evidence type="ECO:0000259" key="4">
    <source>
        <dbReference type="SMART" id="SM00382"/>
    </source>
</evidence>
<organism evidence="5">
    <name type="scientific">Thermodesulfobacterium geofontis</name>
    <dbReference type="NCBI Taxonomy" id="1295609"/>
    <lineage>
        <taxon>Bacteria</taxon>
        <taxon>Pseudomonadati</taxon>
        <taxon>Thermodesulfobacteriota</taxon>
        <taxon>Thermodesulfobacteria</taxon>
        <taxon>Thermodesulfobacteriales</taxon>
        <taxon>Thermodesulfobacteriaceae</taxon>
        <taxon>Thermodesulfobacterium</taxon>
    </lineage>
</organism>
<name>A0A7V5XGX6_9BACT</name>
<dbReference type="GO" id="GO:0006261">
    <property type="term" value="P:DNA-templated DNA replication"/>
    <property type="evidence" value="ECO:0007669"/>
    <property type="project" value="TreeGrafter"/>
</dbReference>
<dbReference type="InterPro" id="IPR047854">
    <property type="entry name" value="RFC_lid"/>
</dbReference>
<dbReference type="Gene3D" id="1.10.8.60">
    <property type="match status" value="1"/>
</dbReference>
<dbReference type="EMBL" id="DRWR01000095">
    <property type="protein sequence ID" value="HHQ16257.1"/>
    <property type="molecule type" value="Genomic_DNA"/>
</dbReference>
<dbReference type="SMART" id="SM00382">
    <property type="entry name" value="AAA"/>
    <property type="match status" value="1"/>
</dbReference>
<keyword evidence="2" id="KW-0547">Nucleotide-binding</keyword>
<dbReference type="Gene3D" id="3.40.50.300">
    <property type="entry name" value="P-loop containing nucleotide triphosphate hydrolases"/>
    <property type="match status" value="1"/>
</dbReference>
<dbReference type="PANTHER" id="PTHR11669">
    <property type="entry name" value="REPLICATION FACTOR C / DNA POLYMERASE III GAMMA-TAU SUBUNIT"/>
    <property type="match status" value="1"/>
</dbReference>
<dbReference type="InterPro" id="IPR003593">
    <property type="entry name" value="AAA+_ATPase"/>
</dbReference>
<evidence type="ECO:0000256" key="1">
    <source>
        <dbReference type="ARBA" id="ARBA00022705"/>
    </source>
</evidence>
<gene>
    <name evidence="5" type="ORF">ENM15_05525</name>
</gene>
<keyword evidence="3" id="KW-0067">ATP-binding</keyword>
<dbReference type="GO" id="GO:0005524">
    <property type="term" value="F:ATP binding"/>
    <property type="evidence" value="ECO:0007669"/>
    <property type="project" value="UniProtKB-KW"/>
</dbReference>
<feature type="domain" description="AAA+ ATPase" evidence="4">
    <location>
        <begin position="37"/>
        <end position="162"/>
    </location>
</feature>
<dbReference type="FunFam" id="3.40.50.300:FF:000952">
    <property type="entry name" value="Replication factor C subunit 2"/>
    <property type="match status" value="1"/>
</dbReference>
<proteinExistence type="predicted"/>
<dbReference type="Pfam" id="PF08542">
    <property type="entry name" value="Rep_fac_C"/>
    <property type="match status" value="1"/>
</dbReference>
<dbReference type="InterPro" id="IPR013748">
    <property type="entry name" value="Rep_factorC_C"/>
</dbReference>
<dbReference type="PANTHER" id="PTHR11669:SF20">
    <property type="entry name" value="REPLICATION FACTOR C SUBUNIT 4"/>
    <property type="match status" value="1"/>
</dbReference>
<dbReference type="GO" id="GO:0003677">
    <property type="term" value="F:DNA binding"/>
    <property type="evidence" value="ECO:0007669"/>
    <property type="project" value="InterPro"/>
</dbReference>
<dbReference type="Pfam" id="PF00004">
    <property type="entry name" value="AAA"/>
    <property type="match status" value="1"/>
</dbReference>
<sequence>MVSFLPWVEVYRPKKLDEIVGQEEVVRILKNFVKTSNFPHLIFAGPPGCGKTTCAFALANEIYGNDYKNNILDLNASDDRGIDVVRGKIKDFARSSPISDVPFKLIFLDESDALTPEAQHALRRTMEMYSSNVRFILSCNFSSKIIEPIQSRCAVLRFKALSYEDIKKMVKRISKSEGFEIEDDAIIALSEYCEGDMRKVINLLQTIAFSRKKITKEDVYKFGNIISPTEIKTLVDLSLSKNFDESSKILNKLFFEKGFSGEDIILAIYKDILKRDIPDDKKMKIIEKIGEYNFRISEGANEIIQLTALIAFICNV</sequence>
<dbReference type="InterPro" id="IPR050238">
    <property type="entry name" value="DNA_Rep/Repair_Clamp_Loader"/>
</dbReference>
<dbReference type="CDD" id="cd18140">
    <property type="entry name" value="HLD_clamp_RFC"/>
    <property type="match status" value="1"/>
</dbReference>
<dbReference type="Pfam" id="PF25361">
    <property type="entry name" value="AAA_lid_RFC1"/>
    <property type="match status" value="1"/>
</dbReference>
<evidence type="ECO:0000256" key="3">
    <source>
        <dbReference type="ARBA" id="ARBA00022840"/>
    </source>
</evidence>
<evidence type="ECO:0000313" key="5">
    <source>
        <dbReference type="EMBL" id="HHQ16257.1"/>
    </source>
</evidence>
<evidence type="ECO:0000256" key="2">
    <source>
        <dbReference type="ARBA" id="ARBA00022741"/>
    </source>
</evidence>
<dbReference type="FunFam" id="1.20.272.10:FF:000029">
    <property type="entry name" value="Replication factor C small subunit"/>
    <property type="match status" value="1"/>
</dbReference>
<dbReference type="GO" id="GO:0006281">
    <property type="term" value="P:DNA repair"/>
    <property type="evidence" value="ECO:0007669"/>
    <property type="project" value="TreeGrafter"/>
</dbReference>
<dbReference type="AlphaFoldDB" id="A0A7V5XGX6"/>
<protein>
    <submittedName>
        <fullName evidence="5">Replication factor C small subunit</fullName>
    </submittedName>
</protein>
<dbReference type="SUPFAM" id="SSF52540">
    <property type="entry name" value="P-loop containing nucleoside triphosphate hydrolases"/>
    <property type="match status" value="1"/>
</dbReference>
<accession>A0A7V5XGX6</accession>
<keyword evidence="1" id="KW-0235">DNA replication</keyword>
<dbReference type="InterPro" id="IPR027417">
    <property type="entry name" value="P-loop_NTPase"/>
</dbReference>
<dbReference type="GO" id="GO:0003689">
    <property type="term" value="F:DNA clamp loader activity"/>
    <property type="evidence" value="ECO:0007669"/>
    <property type="project" value="TreeGrafter"/>
</dbReference>
<dbReference type="GO" id="GO:0016887">
    <property type="term" value="F:ATP hydrolysis activity"/>
    <property type="evidence" value="ECO:0007669"/>
    <property type="project" value="InterPro"/>
</dbReference>
<comment type="caution">
    <text evidence="5">The sequence shown here is derived from an EMBL/GenBank/DDBJ whole genome shotgun (WGS) entry which is preliminary data.</text>
</comment>
<dbReference type="CDD" id="cd00009">
    <property type="entry name" value="AAA"/>
    <property type="match status" value="1"/>
</dbReference>
<dbReference type="InterPro" id="IPR003959">
    <property type="entry name" value="ATPase_AAA_core"/>
</dbReference>
<dbReference type="NCBIfam" id="NF001679">
    <property type="entry name" value="PRK00440.1"/>
    <property type="match status" value="1"/>
</dbReference>
<reference evidence="5" key="1">
    <citation type="journal article" date="2020" name="mSystems">
        <title>Genome- and Community-Level Interaction Insights into Carbon Utilization and Element Cycling Functions of Hydrothermarchaeota in Hydrothermal Sediment.</title>
        <authorList>
            <person name="Zhou Z."/>
            <person name="Liu Y."/>
            <person name="Xu W."/>
            <person name="Pan J."/>
            <person name="Luo Z.H."/>
            <person name="Li M."/>
        </authorList>
    </citation>
    <scope>NUCLEOTIDE SEQUENCE [LARGE SCALE GENOMIC DNA]</scope>
    <source>
        <strain evidence="5">SpSt-106</strain>
    </source>
</reference>
<dbReference type="InterPro" id="IPR008921">
    <property type="entry name" value="DNA_pol3_clamp-load_cplx_C"/>
</dbReference>
<dbReference type="Gene3D" id="1.20.272.10">
    <property type="match status" value="1"/>
</dbReference>